<dbReference type="EMBL" id="MU001504">
    <property type="protein sequence ID" value="KAF2441972.1"/>
    <property type="molecule type" value="Genomic_DNA"/>
</dbReference>
<dbReference type="GO" id="GO:0008270">
    <property type="term" value="F:zinc ion binding"/>
    <property type="evidence" value="ECO:0007669"/>
    <property type="project" value="UniProtKB-KW"/>
</dbReference>
<accession>A0A9P4PDQ1</accession>
<evidence type="ECO:0000256" key="4">
    <source>
        <dbReference type="PROSITE-ProRule" id="PRU00134"/>
    </source>
</evidence>
<feature type="non-terminal residue" evidence="6">
    <location>
        <position position="1"/>
    </location>
</feature>
<dbReference type="AlphaFoldDB" id="A0A9P4PDQ1"/>
<dbReference type="PROSITE" id="PS01360">
    <property type="entry name" value="ZF_MYND_1"/>
    <property type="match status" value="1"/>
</dbReference>
<keyword evidence="2 4" id="KW-0863">Zinc-finger</keyword>
<reference evidence="6" key="1">
    <citation type="journal article" date="2020" name="Stud. Mycol.">
        <title>101 Dothideomycetes genomes: a test case for predicting lifestyles and emergence of pathogens.</title>
        <authorList>
            <person name="Haridas S."/>
            <person name="Albert R."/>
            <person name="Binder M."/>
            <person name="Bloem J."/>
            <person name="Labutti K."/>
            <person name="Salamov A."/>
            <person name="Andreopoulos B."/>
            <person name="Baker S."/>
            <person name="Barry K."/>
            <person name="Bills G."/>
            <person name="Bluhm B."/>
            <person name="Cannon C."/>
            <person name="Castanera R."/>
            <person name="Culley D."/>
            <person name="Daum C."/>
            <person name="Ezra D."/>
            <person name="Gonzalez J."/>
            <person name="Henrissat B."/>
            <person name="Kuo A."/>
            <person name="Liang C."/>
            <person name="Lipzen A."/>
            <person name="Lutzoni F."/>
            <person name="Magnuson J."/>
            <person name="Mondo S."/>
            <person name="Nolan M."/>
            <person name="Ohm R."/>
            <person name="Pangilinan J."/>
            <person name="Park H.-J."/>
            <person name="Ramirez L."/>
            <person name="Alfaro M."/>
            <person name="Sun H."/>
            <person name="Tritt A."/>
            <person name="Yoshinaga Y."/>
            <person name="Zwiers L.-H."/>
            <person name="Turgeon B."/>
            <person name="Goodwin S."/>
            <person name="Spatafora J."/>
            <person name="Crous P."/>
            <person name="Grigoriev I."/>
        </authorList>
    </citation>
    <scope>NUCLEOTIDE SEQUENCE</scope>
    <source>
        <strain evidence="6">CBS 690.94</strain>
    </source>
</reference>
<evidence type="ECO:0000256" key="2">
    <source>
        <dbReference type="ARBA" id="ARBA00022771"/>
    </source>
</evidence>
<evidence type="ECO:0000256" key="1">
    <source>
        <dbReference type="ARBA" id="ARBA00022723"/>
    </source>
</evidence>
<name>A0A9P4PDQ1_9PLEO</name>
<keyword evidence="1" id="KW-0479">Metal-binding</keyword>
<dbReference type="PANTHER" id="PTHR46920:SF1">
    <property type="entry name" value="PROTEIN MSS51 HOMOLOG, MITOCHONDRIAL-RELATED"/>
    <property type="match status" value="1"/>
</dbReference>
<dbReference type="Pfam" id="PF20179">
    <property type="entry name" value="MSS51_C"/>
    <property type="match status" value="1"/>
</dbReference>
<dbReference type="SUPFAM" id="SSF144232">
    <property type="entry name" value="HIT/MYND zinc finger-like"/>
    <property type="match status" value="1"/>
</dbReference>
<feature type="domain" description="MYND-type" evidence="5">
    <location>
        <begin position="10"/>
        <end position="49"/>
    </location>
</feature>
<evidence type="ECO:0000259" key="5">
    <source>
        <dbReference type="PROSITE" id="PS50865"/>
    </source>
</evidence>
<evidence type="ECO:0000313" key="6">
    <source>
        <dbReference type="EMBL" id="KAF2441972.1"/>
    </source>
</evidence>
<dbReference type="InterPro" id="IPR052839">
    <property type="entry name" value="Mito_gene_expr_regulator"/>
</dbReference>
<evidence type="ECO:0000313" key="7">
    <source>
        <dbReference type="Proteomes" id="UP000799764"/>
    </source>
</evidence>
<dbReference type="InterPro" id="IPR002893">
    <property type="entry name" value="Znf_MYND"/>
</dbReference>
<sequence>PTLALKQALCFSCCDISSNLSQCTACKRVSYCSVKCQKQEWTKNHKRTCKKLAALNKQKKWVSSAGRHWNDYYDEQVSFGSVDKTSENKLTLAISYEPYCYHCYRRKSQLENGAKLNICRYCLLTSFCTSCQQTHPSAECMTLQDIAADEKIMVDLYRRTGKSSTVSFTNFPRKRHVPLSSATGWYDYHTRLSEKGGFSSIMNRDLKYQANDPKEREYVEYIRYSTNTTTLQLNLIAALEAIIPNISTRGSINLHIIGTAGAEYASIPAFEELLHLLPSLKALRLSFVGLNVSKDLEGDTETQKPYTLQCCTTCTNMGRSISITNWRGPYHAYVDTKFYKTPDLAAAFHSGFSVDEQAEWRPTIKYLAHAPHPTLFTAARYFEIQGEMEVWRNLGTGFVKKAEVNKWKGMSPSLVVCGDKPNEVLYQNHCWYIVKQR</sequence>
<dbReference type="Pfam" id="PF01753">
    <property type="entry name" value="zf-MYND"/>
    <property type="match status" value="1"/>
</dbReference>
<dbReference type="PANTHER" id="PTHR46920">
    <property type="match status" value="1"/>
</dbReference>
<keyword evidence="3" id="KW-0862">Zinc</keyword>
<gene>
    <name evidence="6" type="ORF">P171DRAFT_364382</name>
</gene>
<dbReference type="OrthoDB" id="432970at2759"/>
<dbReference type="PROSITE" id="PS50865">
    <property type="entry name" value="ZF_MYND_2"/>
    <property type="match status" value="1"/>
</dbReference>
<evidence type="ECO:0000256" key="3">
    <source>
        <dbReference type="ARBA" id="ARBA00022833"/>
    </source>
</evidence>
<keyword evidence="7" id="KW-1185">Reference proteome</keyword>
<dbReference type="InterPro" id="IPR046824">
    <property type="entry name" value="Mss51-like_C"/>
</dbReference>
<dbReference type="Gene3D" id="6.10.140.2220">
    <property type="match status" value="1"/>
</dbReference>
<dbReference type="Proteomes" id="UP000799764">
    <property type="component" value="Unassembled WGS sequence"/>
</dbReference>
<protein>
    <recommendedName>
        <fullName evidence="5">MYND-type domain-containing protein</fullName>
    </recommendedName>
</protein>
<proteinExistence type="predicted"/>
<organism evidence="6 7">
    <name type="scientific">Karstenula rhodostoma CBS 690.94</name>
    <dbReference type="NCBI Taxonomy" id="1392251"/>
    <lineage>
        <taxon>Eukaryota</taxon>
        <taxon>Fungi</taxon>
        <taxon>Dikarya</taxon>
        <taxon>Ascomycota</taxon>
        <taxon>Pezizomycotina</taxon>
        <taxon>Dothideomycetes</taxon>
        <taxon>Pleosporomycetidae</taxon>
        <taxon>Pleosporales</taxon>
        <taxon>Massarineae</taxon>
        <taxon>Didymosphaeriaceae</taxon>
        <taxon>Karstenula</taxon>
    </lineage>
</organism>
<comment type="caution">
    <text evidence="6">The sequence shown here is derived from an EMBL/GenBank/DDBJ whole genome shotgun (WGS) entry which is preliminary data.</text>
</comment>